<reference evidence="5" key="1">
    <citation type="submission" date="2019-08" db="EMBL/GenBank/DDBJ databases">
        <title>Marinilactibacillus psychrotolerans M13-2T whole genome sequencing project.</title>
        <authorList>
            <person name="Ishikawa M."/>
            <person name="Suzuki T."/>
            <person name="Matsutani M."/>
        </authorList>
    </citation>
    <scope>NUCLEOTIDE SEQUENCE</scope>
    <source>
        <strain evidence="5">M13-2T</strain>
    </source>
</reference>
<dbReference type="SUPFAM" id="SSF116726">
    <property type="entry name" value="TrkA C-terminal domain-like"/>
    <property type="match status" value="1"/>
</dbReference>
<sequence>MKKHILLVGGYNKTISMSQSLLKKGYEVTVINSNYDHCQKMAEIPKLNVIFGDGTKPFVLQEAQIQTVDIAIALTQKDETNLVICELCKKKFEVYKTVSLIDDPKKIKFFYAMGVDSVVSAINAITNIVEQQALIDEITTVIPVGEGRITIAEVKIPMKAKTVGKKLWEIDLPKEVIIGCILRDEESMVPRGDTRIQAGDELILISSDKKEKAIKELTGEI</sequence>
<dbReference type="InterPro" id="IPR003148">
    <property type="entry name" value="RCK_N"/>
</dbReference>
<dbReference type="Gene3D" id="3.40.50.720">
    <property type="entry name" value="NAD(P)-binding Rossmann-like Domain"/>
    <property type="match status" value="1"/>
</dbReference>
<gene>
    <name evidence="5" type="primary">trkA_2</name>
    <name evidence="5" type="ORF">M132T_13050</name>
</gene>
<keyword evidence="2" id="KW-0406">Ion transport</keyword>
<feature type="domain" description="RCK N-terminal" evidence="3">
    <location>
        <begin position="2"/>
        <end position="119"/>
    </location>
</feature>
<dbReference type="Pfam" id="PF02080">
    <property type="entry name" value="TrkA_C"/>
    <property type="match status" value="1"/>
</dbReference>
<dbReference type="Proteomes" id="UP000887127">
    <property type="component" value="Unassembled WGS sequence"/>
</dbReference>
<evidence type="ECO:0000313" key="6">
    <source>
        <dbReference type="Proteomes" id="UP000887127"/>
    </source>
</evidence>
<dbReference type="InterPro" id="IPR036721">
    <property type="entry name" value="RCK_C_sf"/>
</dbReference>
<evidence type="ECO:0000259" key="4">
    <source>
        <dbReference type="PROSITE" id="PS51202"/>
    </source>
</evidence>
<name>A0AAV3WR32_9LACT</name>
<proteinExistence type="predicted"/>
<dbReference type="GeneID" id="96911097"/>
<comment type="caution">
    <text evidence="5">The sequence shown here is derived from an EMBL/GenBank/DDBJ whole genome shotgun (WGS) entry which is preliminary data.</text>
</comment>
<dbReference type="PANTHER" id="PTHR43833:SF5">
    <property type="entry name" value="TRK SYSTEM POTASSIUM UPTAKE PROTEIN TRKA"/>
    <property type="match status" value="1"/>
</dbReference>
<evidence type="ECO:0000256" key="2">
    <source>
        <dbReference type="ARBA" id="ARBA00023065"/>
    </source>
</evidence>
<dbReference type="GO" id="GO:0008324">
    <property type="term" value="F:monoatomic cation transmembrane transporter activity"/>
    <property type="evidence" value="ECO:0007669"/>
    <property type="project" value="InterPro"/>
</dbReference>
<dbReference type="PROSITE" id="PS51201">
    <property type="entry name" value="RCK_N"/>
    <property type="match status" value="1"/>
</dbReference>
<dbReference type="InterPro" id="IPR036291">
    <property type="entry name" value="NAD(P)-bd_dom_sf"/>
</dbReference>
<dbReference type="InterPro" id="IPR050721">
    <property type="entry name" value="Trk_Ktr_HKT_K-transport"/>
</dbReference>
<evidence type="ECO:0000313" key="5">
    <source>
        <dbReference type="EMBL" id="GEQ35797.1"/>
    </source>
</evidence>
<dbReference type="Gene3D" id="3.30.70.1450">
    <property type="entry name" value="Regulator of K+ conductance, C-terminal domain"/>
    <property type="match status" value="1"/>
</dbReference>
<dbReference type="PROSITE" id="PS51202">
    <property type="entry name" value="RCK_C"/>
    <property type="match status" value="1"/>
</dbReference>
<feature type="domain" description="RCK C-terminal" evidence="4">
    <location>
        <begin position="139"/>
        <end position="220"/>
    </location>
</feature>
<dbReference type="GO" id="GO:0006813">
    <property type="term" value="P:potassium ion transport"/>
    <property type="evidence" value="ECO:0007669"/>
    <property type="project" value="InterPro"/>
</dbReference>
<protein>
    <submittedName>
        <fullName evidence="5">TRK system potassium uptake protein TrkA</fullName>
    </submittedName>
</protein>
<accession>A0AAV3WR32</accession>
<evidence type="ECO:0000256" key="1">
    <source>
        <dbReference type="ARBA" id="ARBA00022448"/>
    </source>
</evidence>
<keyword evidence="1" id="KW-0813">Transport</keyword>
<dbReference type="AlphaFoldDB" id="A0AAV3WR32"/>
<dbReference type="EMBL" id="BKBI01000008">
    <property type="protein sequence ID" value="GEQ35797.1"/>
    <property type="molecule type" value="Genomic_DNA"/>
</dbReference>
<organism evidence="5 6">
    <name type="scientific">Marinilactibacillus psychrotolerans</name>
    <dbReference type="NCBI Taxonomy" id="191770"/>
    <lineage>
        <taxon>Bacteria</taxon>
        <taxon>Bacillati</taxon>
        <taxon>Bacillota</taxon>
        <taxon>Bacilli</taxon>
        <taxon>Lactobacillales</taxon>
        <taxon>Carnobacteriaceae</taxon>
        <taxon>Marinilactibacillus</taxon>
    </lineage>
</organism>
<dbReference type="Pfam" id="PF02254">
    <property type="entry name" value="TrkA_N"/>
    <property type="match status" value="1"/>
</dbReference>
<evidence type="ECO:0000259" key="3">
    <source>
        <dbReference type="PROSITE" id="PS51201"/>
    </source>
</evidence>
<dbReference type="SUPFAM" id="SSF51735">
    <property type="entry name" value="NAD(P)-binding Rossmann-fold domains"/>
    <property type="match status" value="1"/>
</dbReference>
<dbReference type="RefSeq" id="WP_091760587.1">
    <property type="nucleotide sequence ID" value="NZ_BJVX01000006.1"/>
</dbReference>
<dbReference type="PANTHER" id="PTHR43833">
    <property type="entry name" value="POTASSIUM CHANNEL PROTEIN 2-RELATED-RELATED"/>
    <property type="match status" value="1"/>
</dbReference>
<dbReference type="InterPro" id="IPR006037">
    <property type="entry name" value="RCK_C"/>
</dbReference>